<feature type="domain" description="Rap-GAP" evidence="3">
    <location>
        <begin position="299"/>
        <end position="579"/>
    </location>
</feature>
<dbReference type="PROSITE" id="PS50085">
    <property type="entry name" value="RAPGAP"/>
    <property type="match status" value="1"/>
</dbReference>
<feature type="region of interest" description="Disordered" evidence="2">
    <location>
        <begin position="17"/>
        <end position="80"/>
    </location>
</feature>
<reference evidence="4 5" key="1">
    <citation type="journal article" date="2013" name="Curr. Biol.">
        <title>The Genome of the Foraminiferan Reticulomyxa filosa.</title>
        <authorList>
            <person name="Glockner G."/>
            <person name="Hulsmann N."/>
            <person name="Schleicher M."/>
            <person name="Noegel A.A."/>
            <person name="Eichinger L."/>
            <person name="Gallinger C."/>
            <person name="Pawlowski J."/>
            <person name="Sierra R."/>
            <person name="Euteneuer U."/>
            <person name="Pillet L."/>
            <person name="Moustafa A."/>
            <person name="Platzer M."/>
            <person name="Groth M."/>
            <person name="Szafranski K."/>
            <person name="Schliwa M."/>
        </authorList>
    </citation>
    <scope>NUCLEOTIDE SEQUENCE [LARGE SCALE GENOMIC DNA]</scope>
</reference>
<dbReference type="PANTHER" id="PTHR21344">
    <property type="entry name" value="RAL GTPASE-ACTIVATING PROTEIN SUBUNIT BETA"/>
    <property type="match status" value="1"/>
</dbReference>
<accession>X6NXB5</accession>
<dbReference type="AlphaFoldDB" id="X6NXB5"/>
<name>X6NXB5_RETFI</name>
<evidence type="ECO:0000256" key="1">
    <source>
        <dbReference type="ARBA" id="ARBA00022468"/>
    </source>
</evidence>
<dbReference type="GO" id="GO:0051056">
    <property type="term" value="P:regulation of small GTPase mediated signal transduction"/>
    <property type="evidence" value="ECO:0007669"/>
    <property type="project" value="InterPro"/>
</dbReference>
<evidence type="ECO:0000313" key="4">
    <source>
        <dbReference type="EMBL" id="ETO29902.1"/>
    </source>
</evidence>
<feature type="region of interest" description="Disordered" evidence="2">
    <location>
        <begin position="152"/>
        <end position="175"/>
    </location>
</feature>
<feature type="compositionally biased region" description="Low complexity" evidence="2">
    <location>
        <begin position="278"/>
        <end position="291"/>
    </location>
</feature>
<dbReference type="PANTHER" id="PTHR21344:SF1">
    <property type="entry name" value="RAL GTPASE-ACTIVATING PROTEIN SUBUNIT BETA"/>
    <property type="match status" value="1"/>
</dbReference>
<feature type="region of interest" description="Disordered" evidence="2">
    <location>
        <begin position="235"/>
        <end position="292"/>
    </location>
</feature>
<feature type="region of interest" description="Disordered" evidence="2">
    <location>
        <begin position="606"/>
        <end position="632"/>
    </location>
</feature>
<evidence type="ECO:0000313" key="5">
    <source>
        <dbReference type="Proteomes" id="UP000023152"/>
    </source>
</evidence>
<dbReference type="InterPro" id="IPR035974">
    <property type="entry name" value="Rap/Ran-GAP_sf"/>
</dbReference>
<gene>
    <name evidence="4" type="ORF">RFI_07219</name>
</gene>
<dbReference type="Gene3D" id="3.40.50.11210">
    <property type="entry name" value="Rap/Ran-GAP"/>
    <property type="match status" value="1"/>
</dbReference>
<evidence type="ECO:0000256" key="2">
    <source>
        <dbReference type="SAM" id="MobiDB-lite"/>
    </source>
</evidence>
<dbReference type="SUPFAM" id="SSF111347">
    <property type="entry name" value="Rap/Ran-GAP"/>
    <property type="match status" value="1"/>
</dbReference>
<feature type="compositionally biased region" description="Low complexity" evidence="2">
    <location>
        <begin position="235"/>
        <end position="262"/>
    </location>
</feature>
<dbReference type="Pfam" id="PF02145">
    <property type="entry name" value="Rap_GAP"/>
    <property type="match status" value="1"/>
</dbReference>
<feature type="compositionally biased region" description="Polar residues" evidence="2">
    <location>
        <begin position="621"/>
        <end position="632"/>
    </location>
</feature>
<dbReference type="InterPro" id="IPR039930">
    <property type="entry name" value="RALGAPB"/>
</dbReference>
<feature type="compositionally biased region" description="Basic and acidic residues" evidence="2">
    <location>
        <begin position="41"/>
        <end position="51"/>
    </location>
</feature>
<dbReference type="OrthoDB" id="19311at2759"/>
<keyword evidence="1" id="KW-0343">GTPase activation</keyword>
<protein>
    <submittedName>
        <fullName evidence="4">AAA+ ATPase, core domain-containing protein</fullName>
    </submittedName>
</protein>
<comment type="caution">
    <text evidence="4">The sequence shown here is derived from an EMBL/GenBank/DDBJ whole genome shotgun (WGS) entry which is preliminary data.</text>
</comment>
<sequence length="632" mass="71621">MTQDVFAEALTNSQTLAKEKKFFETQDNGAMVMENDDEDKSSESKPSEKSSGHRFARNRTTPKTVPMSPHTFESQTENKTKSKDAYWSTTYIGDNWLFDLKQDTQMKNLMDIIRSQENNESQVVQYHSRFQGKSNSFESANAMNVSANDMTNKKALTPKSPSNKIDTEANTSKEPPFMDRINIYSANKPPPPPNADDASTFVNGRRLLSTLGLLKYHLPLQTRDRDLEILDVEWNNNNSNNNNNSSGNADNSGTTTNDTDASLSKSKVITSNGGNGGDNVSNNDNSNSSTGRYDLRSMLDSLDKISMLDQLDVAIVVHDTNNDKNLPSEELQFSDIDMLRASDLKSHSSEFKYFMNKLCNHVDLDGHTGYTGGITKHDCKRIFYYANSTHEIVFHVPSAMTKVDLNRKKDMYLSAPIRIIWSKSKAPIFLSTQFKPSQRFKRPDTPVIYIRLTPLESGLYRVSIQGDMVLEYLQGKRKFTSDNADVKCKKDINEREREKKCMYMTSELTGRLAGPEIPTTGMSKLIIGPLLDSMVVSESILPHLLRETVVNAAHLISEETNECPIYESLLMRQQMILQMSTDFCRFSPNENAEYFKHFFVEPKQTKKHKQERVSRSKLGQLKSTITTTEDMD</sequence>
<proteinExistence type="predicted"/>
<organism evidence="4 5">
    <name type="scientific">Reticulomyxa filosa</name>
    <dbReference type="NCBI Taxonomy" id="46433"/>
    <lineage>
        <taxon>Eukaryota</taxon>
        <taxon>Sar</taxon>
        <taxon>Rhizaria</taxon>
        <taxon>Retaria</taxon>
        <taxon>Foraminifera</taxon>
        <taxon>Monothalamids</taxon>
        <taxon>Reticulomyxidae</taxon>
        <taxon>Reticulomyxa</taxon>
    </lineage>
</organism>
<keyword evidence="5" id="KW-1185">Reference proteome</keyword>
<evidence type="ECO:0000259" key="3">
    <source>
        <dbReference type="PROSITE" id="PS50085"/>
    </source>
</evidence>
<dbReference type="EMBL" id="ASPP01005778">
    <property type="protein sequence ID" value="ETO29902.1"/>
    <property type="molecule type" value="Genomic_DNA"/>
</dbReference>
<dbReference type="GO" id="GO:0005096">
    <property type="term" value="F:GTPase activator activity"/>
    <property type="evidence" value="ECO:0007669"/>
    <property type="project" value="UniProtKB-KW"/>
</dbReference>
<dbReference type="InterPro" id="IPR000331">
    <property type="entry name" value="Rap/Ran_GAP_dom"/>
</dbReference>
<dbReference type="Proteomes" id="UP000023152">
    <property type="component" value="Unassembled WGS sequence"/>
</dbReference>
<feature type="compositionally biased region" description="Polar residues" evidence="2">
    <location>
        <begin position="159"/>
        <end position="173"/>
    </location>
</feature>